<feature type="compositionally biased region" description="Basic and acidic residues" evidence="1">
    <location>
        <begin position="158"/>
        <end position="168"/>
    </location>
</feature>
<proteinExistence type="predicted"/>
<protein>
    <submittedName>
        <fullName evidence="3">Uncharacterized protein</fullName>
    </submittedName>
</protein>
<evidence type="ECO:0000313" key="4">
    <source>
        <dbReference type="Proteomes" id="UP000199283"/>
    </source>
</evidence>
<dbReference type="STRING" id="188906.SAMN04488526_0140"/>
<dbReference type="Proteomes" id="UP000199283">
    <property type="component" value="Unassembled WGS sequence"/>
</dbReference>
<evidence type="ECO:0000313" key="3">
    <source>
        <dbReference type="EMBL" id="SEK26407.1"/>
    </source>
</evidence>
<accession>A0A1H7FME7</accession>
<evidence type="ECO:0000256" key="1">
    <source>
        <dbReference type="SAM" id="MobiDB-lite"/>
    </source>
</evidence>
<reference evidence="3 4" key="1">
    <citation type="submission" date="2016-10" db="EMBL/GenBank/DDBJ databases">
        <authorList>
            <person name="de Groot N.N."/>
        </authorList>
    </citation>
    <scope>NUCLEOTIDE SEQUENCE [LARGE SCALE GENOMIC DNA]</scope>
    <source>
        <strain evidence="3 4">DSM 14858</strain>
    </source>
</reference>
<sequence>MNWVEVTEIGRNLVLTLAALFGAYTAYRGVRSWRDEKNWMRNTELAESLLILLYERNDAVQHIRYHPVLYTLAKKDDFDEPIKGEQKQEYFGVRKYYSDRIDRLENVKSRMYPLEIRASVQWGRDCLKSLETLRCLEGQLLSEIDNFLESKQPNADGPDSHKNRDIHPDTLSTIQSHPLRDAFRDSYHESLKLIEEELRSILKRYTK</sequence>
<dbReference type="OrthoDB" id="9952593at2"/>
<keyword evidence="2" id="KW-1133">Transmembrane helix</keyword>
<organism evidence="3 4">
    <name type="scientific">Jannaschia helgolandensis</name>
    <dbReference type="NCBI Taxonomy" id="188906"/>
    <lineage>
        <taxon>Bacteria</taxon>
        <taxon>Pseudomonadati</taxon>
        <taxon>Pseudomonadota</taxon>
        <taxon>Alphaproteobacteria</taxon>
        <taxon>Rhodobacterales</taxon>
        <taxon>Roseobacteraceae</taxon>
        <taxon>Jannaschia</taxon>
    </lineage>
</organism>
<feature type="region of interest" description="Disordered" evidence="1">
    <location>
        <begin position="151"/>
        <end position="171"/>
    </location>
</feature>
<name>A0A1H7FME7_9RHOB</name>
<dbReference type="EMBL" id="FNZQ01000001">
    <property type="protein sequence ID" value="SEK26407.1"/>
    <property type="molecule type" value="Genomic_DNA"/>
</dbReference>
<keyword evidence="4" id="KW-1185">Reference proteome</keyword>
<gene>
    <name evidence="3" type="ORF">SAMN04488526_0140</name>
</gene>
<feature type="transmembrane region" description="Helical" evidence="2">
    <location>
        <begin position="12"/>
        <end position="30"/>
    </location>
</feature>
<keyword evidence="2" id="KW-0472">Membrane</keyword>
<evidence type="ECO:0000256" key="2">
    <source>
        <dbReference type="SAM" id="Phobius"/>
    </source>
</evidence>
<dbReference type="AlphaFoldDB" id="A0A1H7FME7"/>
<keyword evidence="2" id="KW-0812">Transmembrane</keyword>